<dbReference type="AlphaFoldDB" id="A0A2B8BLH5"/>
<dbReference type="InterPro" id="IPR027417">
    <property type="entry name" value="P-loop_NTPase"/>
</dbReference>
<reference evidence="3" key="1">
    <citation type="submission" date="2017-10" db="EMBL/GenBank/DDBJ databases">
        <authorList>
            <person name="Kravchenko I.K."/>
            <person name="Grouzdev D.S."/>
        </authorList>
    </citation>
    <scope>NUCLEOTIDE SEQUENCE [LARGE SCALE GENOMIC DNA]</scope>
    <source>
        <strain evidence="3">B2</strain>
    </source>
</reference>
<proteinExistence type="predicted"/>
<feature type="region of interest" description="Disordered" evidence="1">
    <location>
        <begin position="750"/>
        <end position="786"/>
    </location>
</feature>
<organism evidence="2 3">
    <name type="scientific">Azospirillum palustre</name>
    <dbReference type="NCBI Taxonomy" id="2044885"/>
    <lineage>
        <taxon>Bacteria</taxon>
        <taxon>Pseudomonadati</taxon>
        <taxon>Pseudomonadota</taxon>
        <taxon>Alphaproteobacteria</taxon>
        <taxon>Rhodospirillales</taxon>
        <taxon>Azospirillaceae</taxon>
        <taxon>Azospirillum</taxon>
    </lineage>
</organism>
<dbReference type="SUPFAM" id="SSF52540">
    <property type="entry name" value="P-loop containing nucleoside triphosphate hydrolases"/>
    <property type="match status" value="1"/>
</dbReference>
<protein>
    <submittedName>
        <fullName evidence="2">Uncharacterized protein</fullName>
    </submittedName>
</protein>
<gene>
    <name evidence="2" type="ORF">CRT60_05380</name>
</gene>
<dbReference type="Proteomes" id="UP000225379">
    <property type="component" value="Unassembled WGS sequence"/>
</dbReference>
<sequence>MPHSRPHNCFLINGGRGSGKTTVLNYLVGCIERQIFTLEESDRRGGAQPPRTALLLRVALPNNLEAHESPMEAVFAAVQDRLIKEITRIPGESDDRKNLEATQQEFRDEVLVGWTFSRREGMKALAQDALDFDDYAKNRAKFNLHAHMRIDAWLGFVDRFLDTLGYEILVLVFDDMDLQPEAGQRVVEDIRQYMVHPRTVTIVAADLDRLVEGMVQEALVANPRLTKALGWLDNDWQYGSGRRSTNVQSFYNDCRQMVLAKIDKVFPPGLRSHLDLRDRVQLDRLLGLSFTQLCVMHFFAHRRKERDPREVTKSAWDEGIAWWLLNAPHSALVTDTVRGYVQFLNGLFHDQFTRLGAKVALPCTEHNPILDVLLTYHKAWSIHQLRANSHDLFEVARQSETQWEWDNSRQPGTRMDAFTEHLIDFWLDVKIAMTQLDCRKVPALQRWLPLEIDIPLEKTGKNLLPTPELGINGHFRDGLLPRSCLYIYQFRHLDMLAAKIRRDLAEATPRIQISKVPNDRSGYSIELSTLNQAMDFLASSSTGVSHRLRSDLDEDEVNFSKSENFIPLHLALFALIRPKEGQTLLESLKSMFPEGWGTLEWSKIERIYQGTEFTRFNEYLDTWTALDAEEQERNFFRTVWILAVHLGLLGTDYKSIKVQEFIPDLGFSFREEESRRLARLAQHTDTIIRKRSRRTAILLAWSLTPVVEPMWRLGCDRGGDHNREASWTTIRGALEHALALLTEILNEADSGDSADGRVGKPSATRPDSHHSAKTEPENTEPENAPERYLEKADLRQWHFPDFAEDRLNDIKADIEKTIEMIPSNPESKSEIPVQTVYADGQRFIDTLSKLTRMSRESAEAIYARLNQP</sequence>
<dbReference type="EMBL" id="PDKW01000038">
    <property type="protein sequence ID" value="PGH58579.1"/>
    <property type="molecule type" value="Genomic_DNA"/>
</dbReference>
<accession>A0A2B8BLH5</accession>
<feature type="compositionally biased region" description="Basic and acidic residues" evidence="1">
    <location>
        <begin position="766"/>
        <end position="776"/>
    </location>
</feature>
<keyword evidence="3" id="KW-1185">Reference proteome</keyword>
<evidence type="ECO:0000256" key="1">
    <source>
        <dbReference type="SAM" id="MobiDB-lite"/>
    </source>
</evidence>
<name>A0A2B8BLH5_9PROT</name>
<evidence type="ECO:0000313" key="2">
    <source>
        <dbReference type="EMBL" id="PGH58579.1"/>
    </source>
</evidence>
<comment type="caution">
    <text evidence="2">The sequence shown here is derived from an EMBL/GenBank/DDBJ whole genome shotgun (WGS) entry which is preliminary data.</text>
</comment>
<evidence type="ECO:0000313" key="3">
    <source>
        <dbReference type="Proteomes" id="UP000225379"/>
    </source>
</evidence>